<dbReference type="Proteomes" id="UP001438707">
    <property type="component" value="Unassembled WGS sequence"/>
</dbReference>
<dbReference type="InterPro" id="IPR035979">
    <property type="entry name" value="RBD_domain_sf"/>
</dbReference>
<keyword evidence="2 3" id="KW-0694">RNA-binding</keyword>
<organism evidence="6 7">
    <name type="scientific">Apatococcus lobatus</name>
    <dbReference type="NCBI Taxonomy" id="904363"/>
    <lineage>
        <taxon>Eukaryota</taxon>
        <taxon>Viridiplantae</taxon>
        <taxon>Chlorophyta</taxon>
        <taxon>core chlorophytes</taxon>
        <taxon>Trebouxiophyceae</taxon>
        <taxon>Chlorellales</taxon>
        <taxon>Chlorellaceae</taxon>
        <taxon>Apatococcus</taxon>
    </lineage>
</organism>
<proteinExistence type="predicted"/>
<evidence type="ECO:0000313" key="6">
    <source>
        <dbReference type="EMBL" id="KAK9844554.1"/>
    </source>
</evidence>
<evidence type="ECO:0000256" key="2">
    <source>
        <dbReference type="ARBA" id="ARBA00022884"/>
    </source>
</evidence>
<comment type="caution">
    <text evidence="6">The sequence shown here is derived from an EMBL/GenBank/DDBJ whole genome shotgun (WGS) entry which is preliminary data.</text>
</comment>
<dbReference type="GO" id="GO:0003729">
    <property type="term" value="F:mRNA binding"/>
    <property type="evidence" value="ECO:0007669"/>
    <property type="project" value="TreeGrafter"/>
</dbReference>
<keyword evidence="7" id="KW-1185">Reference proteome</keyword>
<evidence type="ECO:0000313" key="7">
    <source>
        <dbReference type="Proteomes" id="UP001438707"/>
    </source>
</evidence>
<dbReference type="SMART" id="SM00360">
    <property type="entry name" value="RRM"/>
    <property type="match status" value="2"/>
</dbReference>
<feature type="domain" description="RRM" evidence="5">
    <location>
        <begin position="103"/>
        <end position="181"/>
    </location>
</feature>
<dbReference type="InterPro" id="IPR012677">
    <property type="entry name" value="Nucleotide-bd_a/b_plait_sf"/>
</dbReference>
<dbReference type="EMBL" id="JALJOS010000001">
    <property type="protein sequence ID" value="KAK9844554.1"/>
    <property type="molecule type" value="Genomic_DNA"/>
</dbReference>
<feature type="region of interest" description="Disordered" evidence="4">
    <location>
        <begin position="77"/>
        <end position="100"/>
    </location>
</feature>
<dbReference type="PANTHER" id="PTHR48032">
    <property type="entry name" value="RNA-BINDING PROTEIN MUSASHI HOMOLOG RBP6"/>
    <property type="match status" value="1"/>
</dbReference>
<gene>
    <name evidence="6" type="ORF">WJX74_003983</name>
</gene>
<feature type="compositionally biased region" description="Polar residues" evidence="4">
    <location>
        <begin position="415"/>
        <end position="433"/>
    </location>
</feature>
<feature type="domain" description="RRM" evidence="5">
    <location>
        <begin position="6"/>
        <end position="79"/>
    </location>
</feature>
<dbReference type="AlphaFoldDB" id="A0AAW1SG68"/>
<feature type="compositionally biased region" description="Low complexity" evidence="4">
    <location>
        <begin position="331"/>
        <end position="342"/>
    </location>
</feature>
<feature type="compositionally biased region" description="Basic and acidic residues" evidence="4">
    <location>
        <begin position="77"/>
        <end position="88"/>
    </location>
</feature>
<name>A0AAW1SG68_9CHLO</name>
<keyword evidence="1" id="KW-0677">Repeat</keyword>
<evidence type="ECO:0000256" key="1">
    <source>
        <dbReference type="ARBA" id="ARBA00022737"/>
    </source>
</evidence>
<evidence type="ECO:0000256" key="3">
    <source>
        <dbReference type="PROSITE-ProRule" id="PRU00176"/>
    </source>
</evidence>
<reference evidence="6 7" key="1">
    <citation type="journal article" date="2024" name="Nat. Commun.">
        <title>Phylogenomics reveals the evolutionary origins of lichenization in chlorophyte algae.</title>
        <authorList>
            <person name="Puginier C."/>
            <person name="Libourel C."/>
            <person name="Otte J."/>
            <person name="Skaloud P."/>
            <person name="Haon M."/>
            <person name="Grisel S."/>
            <person name="Petersen M."/>
            <person name="Berrin J.G."/>
            <person name="Delaux P.M."/>
            <person name="Dal Grande F."/>
            <person name="Keller J."/>
        </authorList>
    </citation>
    <scope>NUCLEOTIDE SEQUENCE [LARGE SCALE GENOMIC DNA]</scope>
    <source>
        <strain evidence="6 7">SAG 2145</strain>
    </source>
</reference>
<dbReference type="Pfam" id="PF00076">
    <property type="entry name" value="RRM_1"/>
    <property type="match status" value="2"/>
</dbReference>
<accession>A0AAW1SG68</accession>
<evidence type="ECO:0000259" key="5">
    <source>
        <dbReference type="PROSITE" id="PS50102"/>
    </source>
</evidence>
<dbReference type="PROSITE" id="PS50102">
    <property type="entry name" value="RRM"/>
    <property type="match status" value="2"/>
</dbReference>
<feature type="region of interest" description="Disordered" evidence="4">
    <location>
        <begin position="331"/>
        <end position="452"/>
    </location>
</feature>
<dbReference type="GO" id="GO:0006417">
    <property type="term" value="P:regulation of translation"/>
    <property type="evidence" value="ECO:0007669"/>
    <property type="project" value="TreeGrafter"/>
</dbReference>
<dbReference type="Gene3D" id="3.30.70.330">
    <property type="match status" value="2"/>
</dbReference>
<dbReference type="PANTHER" id="PTHR48032:SF6">
    <property type="entry name" value="RNA-BINDING (RRM_RBD_RNP MOTIFS) FAMILY PROTEIN"/>
    <property type="match status" value="1"/>
</dbReference>
<dbReference type="SUPFAM" id="SSF54928">
    <property type="entry name" value="RNA-binding domain, RBD"/>
    <property type="match status" value="2"/>
</dbReference>
<feature type="compositionally biased region" description="Low complexity" evidence="4">
    <location>
        <begin position="434"/>
        <end position="452"/>
    </location>
</feature>
<dbReference type="InterPro" id="IPR000504">
    <property type="entry name" value="RRM_dom"/>
</dbReference>
<evidence type="ECO:0000256" key="4">
    <source>
        <dbReference type="SAM" id="MobiDB-lite"/>
    </source>
</evidence>
<protein>
    <recommendedName>
        <fullName evidence="5">RRM domain-containing protein</fullName>
    </recommendedName>
</protein>
<sequence length="452" mass="48341">MSRQDCKVFIGGLSWETTDEKLRTYFLNYGTVHEAFVSYDRHTGRPRGFGFVVFEDPGVADKVVSLQHTIDRREVDAKKAVPKDDHGPGKQALPNGLGQGRSKKIFVGGLAPSVDETAFRRHFERFGSVEDAVVMYDHDNRRPRGFGFVTFCDENSIDGVFSSGIMQTLHDKPIEIKRAVPRDQMPPVRRSSFLAAQQQQQAAAAVARAAGLHQAGSRGLRHFADSSLLSHSYPPSAYAGLGGVPDPNLGLRLSGLPQDSASMASLYESLQRNGGALPGLLPSQQPAQTSQAGFNQHQELLRSMQALSLGTGLQSQLAGLGAMPLPGGMASSMGGLSPSLGSNPQADGFLSSPQQSSPSAVPAMHHQQLDHGSHAQSAAESPGRPGYISPQLHSQPSYDQDRQLPYGHMPVSPASHISSRQQQVSGTSPGLTPSLSSAFSSNLSDSSIAKQW</sequence>